<evidence type="ECO:0000256" key="7">
    <source>
        <dbReference type="ARBA" id="ARBA00023136"/>
    </source>
</evidence>
<dbReference type="Proteomes" id="UP001259982">
    <property type="component" value="Unassembled WGS sequence"/>
</dbReference>
<dbReference type="Pfam" id="PF20154">
    <property type="entry name" value="LNT_N"/>
    <property type="match status" value="1"/>
</dbReference>
<feature type="transmembrane region" description="Helical" evidence="9">
    <location>
        <begin position="127"/>
        <end position="148"/>
    </location>
</feature>
<keyword evidence="7 9" id="KW-0472">Membrane</keyword>
<dbReference type="PANTHER" id="PTHR38686:SF1">
    <property type="entry name" value="APOLIPOPROTEIN N-ACYLTRANSFERASE"/>
    <property type="match status" value="1"/>
</dbReference>
<dbReference type="EMBL" id="JAVRHY010000022">
    <property type="protein sequence ID" value="MDT0619854.1"/>
    <property type="molecule type" value="Genomic_DNA"/>
</dbReference>
<evidence type="ECO:0000256" key="4">
    <source>
        <dbReference type="ARBA" id="ARBA00022679"/>
    </source>
</evidence>
<evidence type="ECO:0000256" key="9">
    <source>
        <dbReference type="HAMAP-Rule" id="MF_01148"/>
    </source>
</evidence>
<comment type="subcellular location">
    <subcellularLocation>
        <location evidence="1 9">Cell membrane</location>
        <topology evidence="1 9">Multi-pass membrane protein</topology>
    </subcellularLocation>
</comment>
<dbReference type="Pfam" id="PF00795">
    <property type="entry name" value="CN_hydrolase"/>
    <property type="match status" value="1"/>
</dbReference>
<comment type="pathway">
    <text evidence="9">Protein modification; lipoprotein biosynthesis (N-acyl transfer).</text>
</comment>
<organism evidence="11 12">
    <name type="scientific">Spectribacter acetivorans</name>
    <dbReference type="NCBI Taxonomy" id="3075603"/>
    <lineage>
        <taxon>Bacteria</taxon>
        <taxon>Pseudomonadati</taxon>
        <taxon>Pseudomonadota</taxon>
        <taxon>Gammaproteobacteria</taxon>
        <taxon>Salinisphaerales</taxon>
        <taxon>Salinisphaeraceae</taxon>
        <taxon>Spectribacter</taxon>
    </lineage>
</organism>
<keyword evidence="4 9" id="KW-0808">Transferase</keyword>
<evidence type="ECO:0000259" key="10">
    <source>
        <dbReference type="PROSITE" id="PS50263"/>
    </source>
</evidence>
<feature type="transmembrane region" description="Helical" evidence="9">
    <location>
        <begin position="61"/>
        <end position="81"/>
    </location>
</feature>
<dbReference type="PANTHER" id="PTHR38686">
    <property type="entry name" value="APOLIPOPROTEIN N-ACYLTRANSFERASE"/>
    <property type="match status" value="1"/>
</dbReference>
<keyword evidence="5 9" id="KW-0812">Transmembrane</keyword>
<evidence type="ECO:0000256" key="3">
    <source>
        <dbReference type="ARBA" id="ARBA00022475"/>
    </source>
</evidence>
<proteinExistence type="inferred from homology"/>
<dbReference type="Gene3D" id="3.60.110.10">
    <property type="entry name" value="Carbon-nitrogen hydrolase"/>
    <property type="match status" value="1"/>
</dbReference>
<feature type="transmembrane region" description="Helical" evidence="9">
    <location>
        <begin position="201"/>
        <end position="219"/>
    </location>
</feature>
<feature type="domain" description="CN hydrolase" evidence="10">
    <location>
        <begin position="236"/>
        <end position="472"/>
    </location>
</feature>
<dbReference type="CDD" id="cd07571">
    <property type="entry name" value="ALP_N-acyl_transferase"/>
    <property type="match status" value="1"/>
</dbReference>
<dbReference type="SUPFAM" id="SSF56317">
    <property type="entry name" value="Carbon-nitrogen hydrolase"/>
    <property type="match status" value="1"/>
</dbReference>
<evidence type="ECO:0000256" key="5">
    <source>
        <dbReference type="ARBA" id="ARBA00022692"/>
    </source>
</evidence>
<comment type="catalytic activity">
    <reaction evidence="9">
        <text>N-terminal S-1,2-diacyl-sn-glyceryl-L-cysteinyl-[lipoprotein] + a glycerophospholipid = N-acyl-S-1,2-diacyl-sn-glyceryl-L-cysteinyl-[lipoprotein] + a 2-acyl-sn-glycero-3-phospholipid + H(+)</text>
        <dbReference type="Rhea" id="RHEA:48228"/>
        <dbReference type="Rhea" id="RHEA-COMP:14681"/>
        <dbReference type="Rhea" id="RHEA-COMP:14684"/>
        <dbReference type="ChEBI" id="CHEBI:15378"/>
        <dbReference type="ChEBI" id="CHEBI:136912"/>
        <dbReference type="ChEBI" id="CHEBI:140656"/>
        <dbReference type="ChEBI" id="CHEBI:140657"/>
        <dbReference type="ChEBI" id="CHEBI:140660"/>
        <dbReference type="EC" id="2.3.1.269"/>
    </reaction>
</comment>
<feature type="transmembrane region" description="Helical" evidence="9">
    <location>
        <begin position="168"/>
        <end position="194"/>
    </location>
</feature>
<evidence type="ECO:0000256" key="8">
    <source>
        <dbReference type="ARBA" id="ARBA00023315"/>
    </source>
</evidence>
<sequence length="516" mass="55721">MAKALLHLGRPRPGSFAPWLSTTAAGAVLPLAFAPWSWWWLAPFCVAVLFHNAWTASPGRAFALGYLFGLGLFGVGVSWIHVSMTQYGGGGPVTSFIATGGLIALLALFPALALCLARGLRPQADAWALWASLPAAWLALEWLRTWLFTGFPWPLLGYSQADAPLAAALAPVTGVLGLGAVVTLLAAALVWCAAGRGWRRWAVTAVAVAALGATTHVGLARDWIRPAGPPLEVALVQGNFDQAEKWRPENRSKTLARYAALSEPLEQADLIVWPETAMPLLYANLPAAYLDKLTRRLDAAEATLILGAPTRGESGRIFNSAVAVGTSAAYAKRHLVPFGEYVPLRGLFGDLLDVLGAPESDFTPGEQATLLPVAKYRAAIAICYEIIFASEVARLAADSNFIVNMSNDAWFGDSIGPWQHLQIARMRAMETQRYVLRATNTGVTAVIDDRGRVRAQAPQFEAVKLVSNLVPRTGLTPYLRWRDAPLLITIIVLLLFLAIRRGAGRPLHFTKKAVKR</sequence>
<dbReference type="PROSITE" id="PS50263">
    <property type="entry name" value="CN_HYDROLASE"/>
    <property type="match status" value="1"/>
</dbReference>
<evidence type="ECO:0000313" key="11">
    <source>
        <dbReference type="EMBL" id="MDT0619854.1"/>
    </source>
</evidence>
<evidence type="ECO:0000313" key="12">
    <source>
        <dbReference type="Proteomes" id="UP001259982"/>
    </source>
</evidence>
<accession>A0ABU3BBJ1</accession>
<dbReference type="HAMAP" id="MF_01148">
    <property type="entry name" value="Lnt"/>
    <property type="match status" value="1"/>
</dbReference>
<keyword evidence="12" id="KW-1185">Reference proteome</keyword>
<dbReference type="InterPro" id="IPR036526">
    <property type="entry name" value="C-N_Hydrolase_sf"/>
</dbReference>
<dbReference type="InterPro" id="IPR045378">
    <property type="entry name" value="LNT_N"/>
</dbReference>
<gene>
    <name evidence="9 11" type="primary">lnt</name>
    <name evidence="11" type="ORF">RM531_15380</name>
</gene>
<comment type="caution">
    <text evidence="11">The sequence shown here is derived from an EMBL/GenBank/DDBJ whole genome shotgun (WGS) entry which is preliminary data.</text>
</comment>
<dbReference type="InterPro" id="IPR003010">
    <property type="entry name" value="C-N_Hydrolase"/>
</dbReference>
<keyword evidence="8 9" id="KW-0012">Acyltransferase</keyword>
<evidence type="ECO:0000256" key="2">
    <source>
        <dbReference type="ARBA" id="ARBA00010065"/>
    </source>
</evidence>
<dbReference type="EC" id="2.3.1.269" evidence="9"/>
<evidence type="ECO:0000256" key="1">
    <source>
        <dbReference type="ARBA" id="ARBA00004651"/>
    </source>
</evidence>
<protein>
    <recommendedName>
        <fullName evidence="9">Apolipoprotein N-acyltransferase</fullName>
        <shortName evidence="9">ALP N-acyltransferase</shortName>
        <ecNumber evidence="9">2.3.1.269</ecNumber>
    </recommendedName>
</protein>
<dbReference type="RefSeq" id="WP_311660548.1">
    <property type="nucleotide sequence ID" value="NZ_JAVRHY010000022.1"/>
</dbReference>
<dbReference type="NCBIfam" id="TIGR00546">
    <property type="entry name" value="lnt"/>
    <property type="match status" value="1"/>
</dbReference>
<keyword evidence="3 9" id="KW-1003">Cell membrane</keyword>
<dbReference type="InterPro" id="IPR004563">
    <property type="entry name" value="Apolipo_AcylTrfase"/>
</dbReference>
<comment type="function">
    <text evidence="9">Catalyzes the phospholipid dependent N-acylation of the N-terminal cysteine of apolipoprotein, the last step in lipoprotein maturation.</text>
</comment>
<feature type="transmembrane region" description="Helical" evidence="9">
    <location>
        <begin position="93"/>
        <end position="115"/>
    </location>
</feature>
<feature type="transmembrane region" description="Helical" evidence="9">
    <location>
        <begin position="484"/>
        <end position="503"/>
    </location>
</feature>
<name>A0ABU3BBJ1_9GAMM</name>
<evidence type="ECO:0000256" key="6">
    <source>
        <dbReference type="ARBA" id="ARBA00022989"/>
    </source>
</evidence>
<comment type="similarity">
    <text evidence="2 9">Belongs to the CN hydrolase family. Apolipoprotein N-acyltransferase subfamily.</text>
</comment>
<keyword evidence="6 9" id="KW-1133">Transmembrane helix</keyword>
<reference evidence="11 12" key="1">
    <citation type="submission" date="2023-09" db="EMBL/GenBank/DDBJ databases">
        <authorList>
            <person name="Rey-Velasco X."/>
        </authorList>
    </citation>
    <scope>NUCLEOTIDE SEQUENCE [LARGE SCALE GENOMIC DNA]</scope>
    <source>
        <strain evidence="11 12">P385</strain>
    </source>
</reference>